<proteinExistence type="inferred from homology"/>
<sequence>MNTATLGHPEVSLNGKGAGGPRASTASVVPPEVGRLRFDAARTLWLWGMLIPGVTVGLAAATPTTVAVSLLLTFATLCLGHSVGLHRGVIHRTYEAGPLTRGVLAYLFVLSGLGGPLSWARLHAVRDYWQNRPDCPPYFAYEHSMARDFGWNLHLRFEPADDQALARLPPDVLTDPWLRFLERTWPLHVLGLAGVVLAVLGPEAVALCVCARTAAGILGHWAVGYAAHVWGERRYALPGAAESGTNIWVLGVLSFGEGFHNNHHAFPGSARMGQKAHELDLGWWAIRGLRRLGLVRDVREHPIRPRPHTRALTARSLPSTGPRPGTAPSSSPSPPPGREA</sequence>
<evidence type="ECO:0000256" key="3">
    <source>
        <dbReference type="ARBA" id="ARBA00022516"/>
    </source>
</evidence>
<dbReference type="GO" id="GO:0006633">
    <property type="term" value="P:fatty acid biosynthetic process"/>
    <property type="evidence" value="ECO:0007669"/>
    <property type="project" value="UniProtKB-KW"/>
</dbReference>
<evidence type="ECO:0000256" key="13">
    <source>
        <dbReference type="SAM" id="Phobius"/>
    </source>
</evidence>
<feature type="region of interest" description="Disordered" evidence="12">
    <location>
        <begin position="1"/>
        <end position="26"/>
    </location>
</feature>
<dbReference type="GO" id="GO:0016717">
    <property type="term" value="F:oxidoreductase activity, acting on paired donors, with oxidation of a pair of donors resulting in the reduction of molecular oxygen to two molecules of water"/>
    <property type="evidence" value="ECO:0007669"/>
    <property type="project" value="InterPro"/>
</dbReference>
<evidence type="ECO:0000256" key="9">
    <source>
        <dbReference type="ARBA" id="ARBA00023098"/>
    </source>
</evidence>
<organism evidence="15 18">
    <name type="scientific">Myxococcus virescens</name>
    <dbReference type="NCBI Taxonomy" id="83456"/>
    <lineage>
        <taxon>Bacteria</taxon>
        <taxon>Pseudomonadati</taxon>
        <taxon>Myxococcota</taxon>
        <taxon>Myxococcia</taxon>
        <taxon>Myxococcales</taxon>
        <taxon>Cystobacterineae</taxon>
        <taxon>Myxococcaceae</taxon>
        <taxon>Myxococcus</taxon>
    </lineage>
</organism>
<accession>A0A511HLC5</accession>
<evidence type="ECO:0000256" key="10">
    <source>
        <dbReference type="ARBA" id="ARBA00023136"/>
    </source>
</evidence>
<evidence type="ECO:0000256" key="1">
    <source>
        <dbReference type="ARBA" id="ARBA00004141"/>
    </source>
</evidence>
<dbReference type="RefSeq" id="WP_244171309.1">
    <property type="nucleotide sequence ID" value="NZ_BJVY01000046.1"/>
</dbReference>
<feature type="region of interest" description="Disordered" evidence="12">
    <location>
        <begin position="304"/>
        <end position="340"/>
    </location>
</feature>
<evidence type="ECO:0000256" key="12">
    <source>
        <dbReference type="SAM" id="MobiDB-lite"/>
    </source>
</evidence>
<feature type="transmembrane region" description="Helical" evidence="13">
    <location>
        <begin position="102"/>
        <end position="122"/>
    </location>
</feature>
<evidence type="ECO:0000256" key="5">
    <source>
        <dbReference type="ARBA" id="ARBA00022832"/>
    </source>
</evidence>
<keyword evidence="5" id="KW-0276">Fatty acid metabolism</keyword>
<feature type="transmembrane region" description="Helical" evidence="13">
    <location>
        <begin position="185"/>
        <end position="210"/>
    </location>
</feature>
<evidence type="ECO:0000313" key="18">
    <source>
        <dbReference type="Proteomes" id="UP000321224"/>
    </source>
</evidence>
<dbReference type="InterPro" id="IPR005804">
    <property type="entry name" value="FA_desaturase_dom"/>
</dbReference>
<keyword evidence="10 13" id="KW-0472">Membrane</keyword>
<dbReference type="Pfam" id="PF00487">
    <property type="entry name" value="FA_desaturase"/>
    <property type="match status" value="1"/>
</dbReference>
<feature type="compositionally biased region" description="Pro residues" evidence="12">
    <location>
        <begin position="331"/>
        <end position="340"/>
    </location>
</feature>
<dbReference type="InterPro" id="IPR015876">
    <property type="entry name" value="Acyl-CoA_DS"/>
</dbReference>
<name>A0A511HLC5_9BACT</name>
<dbReference type="Proteomes" id="UP000321224">
    <property type="component" value="Unassembled WGS sequence"/>
</dbReference>
<protein>
    <submittedName>
        <fullName evidence="16">Stearoyl-CoA desaturase (Delta-9 desaturase)</fullName>
    </submittedName>
</protein>
<gene>
    <name evidence="15" type="ORF">MVI01_61640</name>
    <name evidence="16" type="ORF">SAMN04488504_10112</name>
</gene>
<dbReference type="Proteomes" id="UP000198717">
    <property type="component" value="Unassembled WGS sequence"/>
</dbReference>
<feature type="domain" description="Fatty acid desaturase" evidence="14">
    <location>
        <begin position="67"/>
        <end position="268"/>
    </location>
</feature>
<evidence type="ECO:0000313" key="16">
    <source>
        <dbReference type="EMBL" id="SDD22590.1"/>
    </source>
</evidence>
<keyword evidence="9" id="KW-0443">Lipid metabolism</keyword>
<evidence type="ECO:0000256" key="11">
    <source>
        <dbReference type="ARBA" id="ARBA00023160"/>
    </source>
</evidence>
<dbReference type="PANTHER" id="PTHR11351">
    <property type="entry name" value="ACYL-COA DESATURASE"/>
    <property type="match status" value="1"/>
</dbReference>
<comment type="caution">
    <text evidence="15">The sequence shown here is derived from an EMBL/GenBank/DDBJ whole genome shotgun (WGS) entry which is preliminary data.</text>
</comment>
<dbReference type="AlphaFoldDB" id="A0A511HLC5"/>
<dbReference type="EMBL" id="BJVY01000046">
    <property type="protein sequence ID" value="GEL74380.1"/>
    <property type="molecule type" value="Genomic_DNA"/>
</dbReference>
<dbReference type="EMBL" id="FNAJ01000001">
    <property type="protein sequence ID" value="SDD22590.1"/>
    <property type="molecule type" value="Genomic_DNA"/>
</dbReference>
<evidence type="ECO:0000256" key="2">
    <source>
        <dbReference type="ARBA" id="ARBA00008749"/>
    </source>
</evidence>
<feature type="transmembrane region" description="Helical" evidence="13">
    <location>
        <begin position="67"/>
        <end position="90"/>
    </location>
</feature>
<evidence type="ECO:0000313" key="17">
    <source>
        <dbReference type="Proteomes" id="UP000198717"/>
    </source>
</evidence>
<keyword evidence="7" id="KW-0560">Oxidoreductase</keyword>
<evidence type="ECO:0000259" key="14">
    <source>
        <dbReference type="Pfam" id="PF00487"/>
    </source>
</evidence>
<feature type="transmembrane region" description="Helical" evidence="13">
    <location>
        <begin position="44"/>
        <end position="61"/>
    </location>
</feature>
<keyword evidence="3" id="KW-0444">Lipid biosynthesis</keyword>
<keyword evidence="11" id="KW-0275">Fatty acid biosynthesis</keyword>
<feature type="compositionally biased region" description="Low complexity" evidence="12">
    <location>
        <begin position="318"/>
        <end position="330"/>
    </location>
</feature>
<keyword evidence="6 13" id="KW-1133">Transmembrane helix</keyword>
<evidence type="ECO:0000256" key="7">
    <source>
        <dbReference type="ARBA" id="ARBA00023002"/>
    </source>
</evidence>
<keyword evidence="17" id="KW-1185">Reference proteome</keyword>
<keyword evidence="8" id="KW-0408">Iron</keyword>
<keyword evidence="4 13" id="KW-0812">Transmembrane</keyword>
<evidence type="ECO:0000313" key="15">
    <source>
        <dbReference type="EMBL" id="GEL74380.1"/>
    </source>
</evidence>
<comment type="subcellular location">
    <subcellularLocation>
        <location evidence="1">Membrane</location>
        <topology evidence="1">Multi-pass membrane protein</topology>
    </subcellularLocation>
</comment>
<reference evidence="15 18" key="2">
    <citation type="submission" date="2019-07" db="EMBL/GenBank/DDBJ databases">
        <title>Whole genome shotgun sequence of Myxococcus virescens NBRC 100334.</title>
        <authorList>
            <person name="Hosoyama A."/>
            <person name="Uohara A."/>
            <person name="Ohji S."/>
            <person name="Ichikawa N."/>
        </authorList>
    </citation>
    <scope>NUCLEOTIDE SEQUENCE [LARGE SCALE GENOMIC DNA]</scope>
    <source>
        <strain evidence="15 18">NBRC 100334</strain>
    </source>
</reference>
<comment type="similarity">
    <text evidence="2">Belongs to the fatty acid desaturase type 2 family.</text>
</comment>
<evidence type="ECO:0000256" key="8">
    <source>
        <dbReference type="ARBA" id="ARBA00023004"/>
    </source>
</evidence>
<dbReference type="PANTHER" id="PTHR11351:SF31">
    <property type="entry name" value="DESATURASE 1, ISOFORM A-RELATED"/>
    <property type="match status" value="1"/>
</dbReference>
<dbReference type="GO" id="GO:0016020">
    <property type="term" value="C:membrane"/>
    <property type="evidence" value="ECO:0007669"/>
    <property type="project" value="UniProtKB-SubCell"/>
</dbReference>
<reference evidence="16 17" key="1">
    <citation type="submission" date="2016-10" db="EMBL/GenBank/DDBJ databases">
        <authorList>
            <person name="Varghese N."/>
            <person name="Submissions S."/>
        </authorList>
    </citation>
    <scope>NUCLEOTIDE SEQUENCE [LARGE SCALE GENOMIC DNA]</scope>
    <source>
        <strain evidence="16 17">DSM 2260</strain>
    </source>
</reference>
<dbReference type="CDD" id="cd03505">
    <property type="entry name" value="Delta9-FADS-like"/>
    <property type="match status" value="1"/>
</dbReference>
<evidence type="ECO:0000256" key="6">
    <source>
        <dbReference type="ARBA" id="ARBA00022989"/>
    </source>
</evidence>
<evidence type="ECO:0000256" key="4">
    <source>
        <dbReference type="ARBA" id="ARBA00022692"/>
    </source>
</evidence>